<protein>
    <submittedName>
        <fullName evidence="1">Membrane-associated protease 1</fullName>
    </submittedName>
</protein>
<evidence type="ECO:0000313" key="2">
    <source>
        <dbReference type="Proteomes" id="UP000196386"/>
    </source>
</evidence>
<gene>
    <name evidence="1" type="ORF">B5F11_18555</name>
</gene>
<reference evidence="2" key="1">
    <citation type="submission" date="2017-04" db="EMBL/GenBank/DDBJ databases">
        <title>Function of individual gut microbiota members based on whole genome sequencing of pure cultures obtained from chicken caecum.</title>
        <authorList>
            <person name="Medvecky M."/>
            <person name="Cejkova D."/>
            <person name="Polansky O."/>
            <person name="Karasova D."/>
            <person name="Kubasova T."/>
            <person name="Cizek A."/>
            <person name="Rychlik I."/>
        </authorList>
    </citation>
    <scope>NUCLEOTIDE SEQUENCE [LARGE SCALE GENOMIC DNA]</scope>
    <source>
        <strain evidence="2">An175</strain>
    </source>
</reference>
<accession>A0A1Y4MPZ0</accession>
<proteinExistence type="predicted"/>
<dbReference type="GO" id="GO:0008233">
    <property type="term" value="F:peptidase activity"/>
    <property type="evidence" value="ECO:0007669"/>
    <property type="project" value="UniProtKB-KW"/>
</dbReference>
<dbReference type="EMBL" id="NFKP01000035">
    <property type="protein sequence ID" value="OUP67395.1"/>
    <property type="molecule type" value="Genomic_DNA"/>
</dbReference>
<comment type="caution">
    <text evidence="1">The sequence shown here is derived from an EMBL/GenBank/DDBJ whole genome shotgun (WGS) entry which is preliminary data.</text>
</comment>
<dbReference type="RefSeq" id="WP_087303278.1">
    <property type="nucleotide sequence ID" value="NZ_NFKP01000035.1"/>
</dbReference>
<dbReference type="AlphaFoldDB" id="A0A1Y4MPZ0"/>
<dbReference type="GO" id="GO:0006508">
    <property type="term" value="P:proteolysis"/>
    <property type="evidence" value="ECO:0007669"/>
    <property type="project" value="UniProtKB-KW"/>
</dbReference>
<keyword evidence="1" id="KW-0378">Hydrolase</keyword>
<name>A0A1Y4MPZ0_9FIRM</name>
<sequence>MGFRLKVAGAEEIALSEKQIMTVDYAIMTPQDSNARSTDLGAEMKIQGKIIPSIGSAEAESSIGLHKWSLVPAENMDCYRSVNLDVVSAGTIVRRINMPKAFVVEYTEDFSDKSGNGAFYLHIRQKKDKIKDVTIEGGFGE</sequence>
<evidence type="ECO:0000313" key="1">
    <source>
        <dbReference type="EMBL" id="OUP67395.1"/>
    </source>
</evidence>
<dbReference type="Proteomes" id="UP000196386">
    <property type="component" value="Unassembled WGS sequence"/>
</dbReference>
<organism evidence="1 2">
    <name type="scientific">Anaerotruncus colihominis</name>
    <dbReference type="NCBI Taxonomy" id="169435"/>
    <lineage>
        <taxon>Bacteria</taxon>
        <taxon>Bacillati</taxon>
        <taxon>Bacillota</taxon>
        <taxon>Clostridia</taxon>
        <taxon>Eubacteriales</taxon>
        <taxon>Oscillospiraceae</taxon>
        <taxon>Anaerotruncus</taxon>
    </lineage>
</organism>
<keyword evidence="1" id="KW-0645">Protease</keyword>